<feature type="non-terminal residue" evidence="1">
    <location>
        <position position="1"/>
    </location>
</feature>
<dbReference type="InterPro" id="IPR029057">
    <property type="entry name" value="PRTase-like"/>
</dbReference>
<dbReference type="PANTHER" id="PTHR46683">
    <property type="entry name" value="OROTATE PHOSPHORIBOSYLTRANSFERASE 1-RELATED"/>
    <property type="match status" value="1"/>
</dbReference>
<dbReference type="GO" id="GO:0046132">
    <property type="term" value="P:pyrimidine ribonucleoside biosynthetic process"/>
    <property type="evidence" value="ECO:0007669"/>
    <property type="project" value="TreeGrafter"/>
</dbReference>
<dbReference type="PANTHER" id="PTHR46683:SF1">
    <property type="entry name" value="OROTATE PHOSPHORIBOSYLTRANSFERASE 1-RELATED"/>
    <property type="match status" value="1"/>
</dbReference>
<dbReference type="SUPFAM" id="SSF53271">
    <property type="entry name" value="PRTase-like"/>
    <property type="match status" value="1"/>
</dbReference>
<dbReference type="EMBL" id="BARS01021232">
    <property type="protein sequence ID" value="GAG13994.1"/>
    <property type="molecule type" value="Genomic_DNA"/>
</dbReference>
<comment type="caution">
    <text evidence="1">The sequence shown here is derived from an EMBL/GenBank/DDBJ whole genome shotgun (WGS) entry which is preliminary data.</text>
</comment>
<sequence length="111" mass="12853">VGHHPKDNERVLIIDDVITDGGALIESMDILTKIANLKYSGVMLSVNRREKTKQGKNAVWNFEKKYCMPIRFIVTVREIMDCLHNNQINGQVYITDKIHNKMEEYLKTYGV</sequence>
<protein>
    <recommendedName>
        <fullName evidence="2">Phosphoribosyltransferase domain-containing protein</fullName>
    </recommendedName>
</protein>
<name>X0V765_9ZZZZ</name>
<gene>
    <name evidence="1" type="ORF">S01H1_34139</name>
</gene>
<dbReference type="AlphaFoldDB" id="X0V765"/>
<evidence type="ECO:0000313" key="1">
    <source>
        <dbReference type="EMBL" id="GAG13994.1"/>
    </source>
</evidence>
<organism evidence="1">
    <name type="scientific">marine sediment metagenome</name>
    <dbReference type="NCBI Taxonomy" id="412755"/>
    <lineage>
        <taxon>unclassified sequences</taxon>
        <taxon>metagenomes</taxon>
        <taxon>ecological metagenomes</taxon>
    </lineage>
</organism>
<dbReference type="CDD" id="cd06223">
    <property type="entry name" value="PRTases_typeI"/>
    <property type="match status" value="1"/>
</dbReference>
<evidence type="ECO:0008006" key="2">
    <source>
        <dbReference type="Google" id="ProtNLM"/>
    </source>
</evidence>
<dbReference type="GO" id="GO:0006221">
    <property type="term" value="P:pyrimidine nucleotide biosynthetic process"/>
    <property type="evidence" value="ECO:0007669"/>
    <property type="project" value="TreeGrafter"/>
</dbReference>
<dbReference type="InterPro" id="IPR000836">
    <property type="entry name" value="PRTase_dom"/>
</dbReference>
<accession>X0V765</accession>
<dbReference type="GO" id="GO:0004588">
    <property type="term" value="F:orotate phosphoribosyltransferase activity"/>
    <property type="evidence" value="ECO:0007669"/>
    <property type="project" value="TreeGrafter"/>
</dbReference>
<dbReference type="Gene3D" id="3.40.50.2020">
    <property type="match status" value="1"/>
</dbReference>
<dbReference type="GO" id="GO:0006207">
    <property type="term" value="P:'de novo' pyrimidine nucleobase biosynthetic process"/>
    <property type="evidence" value="ECO:0007669"/>
    <property type="project" value="TreeGrafter"/>
</dbReference>
<reference evidence="1" key="1">
    <citation type="journal article" date="2014" name="Front. Microbiol.">
        <title>High frequency of phylogenetically diverse reductive dehalogenase-homologous genes in deep subseafloor sedimentary metagenomes.</title>
        <authorList>
            <person name="Kawai M."/>
            <person name="Futagami T."/>
            <person name="Toyoda A."/>
            <person name="Takaki Y."/>
            <person name="Nishi S."/>
            <person name="Hori S."/>
            <person name="Arai W."/>
            <person name="Tsubouchi T."/>
            <person name="Morono Y."/>
            <person name="Uchiyama I."/>
            <person name="Ito T."/>
            <person name="Fujiyama A."/>
            <person name="Inagaki F."/>
            <person name="Takami H."/>
        </authorList>
    </citation>
    <scope>NUCLEOTIDE SEQUENCE</scope>
    <source>
        <strain evidence="1">Expedition CK06-06</strain>
    </source>
</reference>
<dbReference type="GO" id="GO:0005737">
    <property type="term" value="C:cytoplasm"/>
    <property type="evidence" value="ECO:0007669"/>
    <property type="project" value="TreeGrafter"/>
</dbReference>
<proteinExistence type="predicted"/>